<reference evidence="1" key="1">
    <citation type="submission" date="2015-10" db="EMBL/GenBank/DDBJ databases">
        <title>Description of Candidatus Tenderia electrophaga gen. nov, sp. nov., an Uncultivated Electroautotroph from a Biocathode Enrichment.</title>
        <authorList>
            <person name="Eddie B.J."/>
            <person name="Malanoski A.P."/>
            <person name="Wang Z."/>
            <person name="Hall R.J."/>
            <person name="Oh S.D."/>
            <person name="Heiner C."/>
            <person name="Lin B."/>
            <person name="Strycharz-Glaven S.M."/>
        </authorList>
    </citation>
    <scope>NUCLEOTIDE SEQUENCE [LARGE SCALE GENOMIC DNA]</scope>
    <source>
        <strain evidence="1">NRL1</strain>
    </source>
</reference>
<evidence type="ECO:0000313" key="1">
    <source>
        <dbReference type="EMBL" id="ALP53850.1"/>
    </source>
</evidence>
<dbReference type="KEGG" id="tee:Tel_12290"/>
<sequence>MLEWSDMAISDGTDRRDRLAPALQPGYFKVDELVFEQLLAMGAEFAAQVNYYNLDNRIAGNWGELFSADEAVIMAMILATDLKRMETEYLRLAYGDISPLAAYVLRWADSVNFWLGKLDAGGRRSGTALQQKLVAIVEEKLAPALHAVGEILGRLDGQKAPTTAVDFSGFGAAWGIKRAGKAFQFPRAKLDAGAGDQDVRAQLRSAFYAFFNAVSYLKTVTPAYLQESLGSQQHDPASGLFMVFLALYEKAQQAVNRFTKRHLDFYYRQVLLAKPRAASPDSVHLVLDAPAGMPAAMIEAGREFSAGKDAQLNDVIYCADTDLRLSDARVTSLYTLYLQHDDLVAPESELGYATRIKAGRPPLAGTHASGATPWPLFGEEKAGLATRQADDAEIGFSVASPLLRLEEGVRRIELDIALQDTIRVDADTLVAMLARSHNAAGFRKLFGRLFSRYLLAQEGWLSRANKVKIINIATALLQRGSADEVESLLSQDRQGLFYKLLKRIFRIRLSTADGWHSVQDYSITPLAAAKGGDGLGFSVCLTLGQDVDPIAPYDSERHGTGLQTEHPVFECCINPQTHFYPYSLFSDLTVKALDIDVAVTGINNLLLYNNHGQLDPSKPFAPFGPLPGGNAYFIFGNYELAQKKLLELRLNLEWGELPKAAGGFAEHYRGYPSDYDNDVFKGGFAVLADGHWQPGEVDADKAMPLFASDAESGRLKADKQLQVNVLHYAKPLSAAIGEDDYNYDLGSRNGFFKFCLTGPEGAFGHREYPAQLTWVLAQNARRKKPLPTPNPPYTPVLNRISLDYRARGTINPALDPRGVQDGKREMIFHHHPFGVETVYPAATDKPPALLPQYAHQGNLFIGLSARQLRGTLTLLFHLSEDHAQELAAETPPLSWFYLTGDNWKRLAATEVLADTTNGFLSSGTVTLRIPDDIRRAVHVMPRDHYWLRLSAKQELHGFCSCHAVYTNAVKLTRKQAAEASQALQTKWQPMRAIPGIAAIRQVGGAFGGRAGEDESAFKTRLSERLRHKNRASVPWDYERLVLEQFPAVAKVKCFANMRSRQQAPAPGYVLIVVVPQVAETLQSNAQAMISSVELTRIRNFLRRHSSPFIKLEVRNPAYEQVQIRCTVKFATDLVDAAGVNRLDRDISDYLSPWRRVGKQARFGWSMRQKDVESYIRELDYVDFVTNFSMLHITTDGTGHYRLGDTAKAQQLREMEIRPRFPWGLMLPARHHFIETMPVAHSIEAEVTGIDELEIGNTFIISGSS</sequence>
<protein>
    <submittedName>
        <fullName evidence="1">Uncharacterized protein</fullName>
    </submittedName>
</protein>
<dbReference type="STRING" id="1748243.Tel_12290"/>
<accession>A0A0S2TFE2</accession>
<evidence type="ECO:0000313" key="2">
    <source>
        <dbReference type="Proteomes" id="UP000055136"/>
    </source>
</evidence>
<organism evidence="1 2">
    <name type="scientific">Candidatus Tenderia electrophaga</name>
    <dbReference type="NCBI Taxonomy" id="1748243"/>
    <lineage>
        <taxon>Bacteria</taxon>
        <taxon>Pseudomonadati</taxon>
        <taxon>Pseudomonadota</taxon>
        <taxon>Gammaproteobacteria</taxon>
        <taxon>Candidatus Tenderiales</taxon>
        <taxon>Candidatus Tenderiaceae</taxon>
        <taxon>Candidatus Tenderia</taxon>
    </lineage>
</organism>
<gene>
    <name evidence="1" type="ORF">Tel_12290</name>
</gene>
<dbReference type="EMBL" id="CP013099">
    <property type="protein sequence ID" value="ALP53850.1"/>
    <property type="molecule type" value="Genomic_DNA"/>
</dbReference>
<proteinExistence type="predicted"/>
<name>A0A0S2TFE2_9GAMM</name>
<dbReference type="AlphaFoldDB" id="A0A0S2TFE2"/>
<dbReference type="Proteomes" id="UP000055136">
    <property type="component" value="Chromosome"/>
</dbReference>
<keyword evidence="2" id="KW-1185">Reference proteome</keyword>